<name>A0A1Y1Y6G2_9FUNG</name>
<keyword evidence="3" id="KW-1185">Reference proteome</keyword>
<gene>
    <name evidence="2" type="ORF">K493DRAFT_315921</name>
</gene>
<dbReference type="FunFam" id="3.40.50.720:FF:000357">
    <property type="entry name" value="Methionine adenosyltransferase 2 subunit beta"/>
    <property type="match status" value="1"/>
</dbReference>
<dbReference type="AlphaFoldDB" id="A0A1Y1Y6G2"/>
<feature type="domain" description="RmlD-like substrate binding" evidence="1">
    <location>
        <begin position="1"/>
        <end position="278"/>
    </location>
</feature>
<evidence type="ECO:0000313" key="3">
    <source>
        <dbReference type="Proteomes" id="UP000193498"/>
    </source>
</evidence>
<sequence>MKVLVTGASGLLGRAVVQNLKNSGHEVIGTGRSRVGNGLVKLDLLDTVETVRFLEELKPQAVIHCAAERRPDVAEKNREDTVKLNQQIPALLGEVCSKLGAFLIYISTDYVFDGSNPPYDVNDTPNPLQFYGQSKYEGELAIQRTNPHAAILRVPILYGNTEFNGESAVNILLDAVLNTEKKTNMDHFSIRYPTNVEDIARVLKDLCEKRVIQNEPIQGIYHFSATQKLTKYDMCVIMAKALGQSYDHLTPQESAPVAAIADRPVDSHLSNKRLESIGVDTSSVDFAQWWEERLAH</sequence>
<dbReference type="EMBL" id="MCFE01000230">
    <property type="protein sequence ID" value="ORX93607.1"/>
    <property type="molecule type" value="Genomic_DNA"/>
</dbReference>
<dbReference type="UniPathway" id="UPA00315">
    <property type="reaction ID" value="UER00080"/>
</dbReference>
<dbReference type="GO" id="GO:0006556">
    <property type="term" value="P:S-adenosylmethionine biosynthetic process"/>
    <property type="evidence" value="ECO:0007669"/>
    <property type="project" value="UniProtKB-UniPathway"/>
</dbReference>
<dbReference type="GO" id="GO:0048270">
    <property type="term" value="F:methionine adenosyltransferase regulator activity"/>
    <property type="evidence" value="ECO:0007669"/>
    <property type="project" value="TreeGrafter"/>
</dbReference>
<dbReference type="OrthoDB" id="6235964at2759"/>
<dbReference type="Gene3D" id="3.40.50.720">
    <property type="entry name" value="NAD(P)-binding Rossmann-like Domain"/>
    <property type="match status" value="1"/>
</dbReference>
<dbReference type="InterPro" id="IPR029903">
    <property type="entry name" value="RmlD-like-bd"/>
</dbReference>
<dbReference type="InParanoid" id="A0A1Y1Y6G2"/>
<proteinExistence type="predicted"/>
<reference evidence="2 3" key="1">
    <citation type="submission" date="2016-07" db="EMBL/GenBank/DDBJ databases">
        <title>Pervasive Adenine N6-methylation of Active Genes in Fungi.</title>
        <authorList>
            <consortium name="DOE Joint Genome Institute"/>
            <person name="Mondo S.J."/>
            <person name="Dannebaum R.O."/>
            <person name="Kuo R.C."/>
            <person name="Labutti K."/>
            <person name="Haridas S."/>
            <person name="Kuo A."/>
            <person name="Salamov A."/>
            <person name="Ahrendt S.R."/>
            <person name="Lipzen A."/>
            <person name="Sullivan W."/>
            <person name="Andreopoulos W.B."/>
            <person name="Clum A."/>
            <person name="Lindquist E."/>
            <person name="Daum C."/>
            <person name="Ramamoorthy G.K."/>
            <person name="Gryganskyi A."/>
            <person name="Culley D."/>
            <person name="Magnuson J.K."/>
            <person name="James T.Y."/>
            <person name="O'Malley M.A."/>
            <person name="Stajich J.E."/>
            <person name="Spatafora J.W."/>
            <person name="Visel A."/>
            <person name="Grigoriev I.V."/>
        </authorList>
    </citation>
    <scope>NUCLEOTIDE SEQUENCE [LARGE SCALE GENOMIC DNA]</scope>
    <source>
        <strain evidence="2 3">CBS 931.73</strain>
    </source>
</reference>
<organism evidence="2 3">
    <name type="scientific">Basidiobolus meristosporus CBS 931.73</name>
    <dbReference type="NCBI Taxonomy" id="1314790"/>
    <lineage>
        <taxon>Eukaryota</taxon>
        <taxon>Fungi</taxon>
        <taxon>Fungi incertae sedis</taxon>
        <taxon>Zoopagomycota</taxon>
        <taxon>Entomophthoromycotina</taxon>
        <taxon>Basidiobolomycetes</taxon>
        <taxon>Basidiobolales</taxon>
        <taxon>Basidiobolaceae</taxon>
        <taxon>Basidiobolus</taxon>
    </lineage>
</organism>
<dbReference type="PANTHER" id="PTHR10491:SF4">
    <property type="entry name" value="METHIONINE ADENOSYLTRANSFERASE 2 SUBUNIT BETA"/>
    <property type="match status" value="1"/>
</dbReference>
<dbReference type="Pfam" id="PF04321">
    <property type="entry name" value="RmlD_sub_bind"/>
    <property type="match status" value="1"/>
</dbReference>
<dbReference type="GO" id="GO:0048269">
    <property type="term" value="C:methionine adenosyltransferase complex"/>
    <property type="evidence" value="ECO:0007669"/>
    <property type="project" value="TreeGrafter"/>
</dbReference>
<dbReference type="Proteomes" id="UP000193498">
    <property type="component" value="Unassembled WGS sequence"/>
</dbReference>
<dbReference type="SUPFAM" id="SSF51735">
    <property type="entry name" value="NAD(P)-binding Rossmann-fold domains"/>
    <property type="match status" value="1"/>
</dbReference>
<dbReference type="InterPro" id="IPR036291">
    <property type="entry name" value="NAD(P)-bd_dom_sf"/>
</dbReference>
<comment type="caution">
    <text evidence="2">The sequence shown here is derived from an EMBL/GenBank/DDBJ whole genome shotgun (WGS) entry which is preliminary data.</text>
</comment>
<dbReference type="CDD" id="cd05254">
    <property type="entry name" value="dTDP_HR_like_SDR_e"/>
    <property type="match status" value="1"/>
</dbReference>
<protein>
    <submittedName>
        <fullName evidence="2">NAD(P)-binding protein</fullName>
    </submittedName>
</protein>
<evidence type="ECO:0000313" key="2">
    <source>
        <dbReference type="EMBL" id="ORX93607.1"/>
    </source>
</evidence>
<accession>A0A1Y1Y6G2</accession>
<dbReference type="InterPro" id="IPR005913">
    <property type="entry name" value="dTDP_dehydrorham_reduct"/>
</dbReference>
<dbReference type="PANTHER" id="PTHR10491">
    <property type="entry name" value="DTDP-4-DEHYDRORHAMNOSE REDUCTASE"/>
    <property type="match status" value="1"/>
</dbReference>
<dbReference type="STRING" id="1314790.A0A1Y1Y6G2"/>
<evidence type="ECO:0000259" key="1">
    <source>
        <dbReference type="Pfam" id="PF04321"/>
    </source>
</evidence>